<evidence type="ECO:0000256" key="1">
    <source>
        <dbReference type="ARBA" id="ARBA00004651"/>
    </source>
</evidence>
<feature type="transmembrane region" description="Helical" evidence="6">
    <location>
        <begin position="56"/>
        <end position="81"/>
    </location>
</feature>
<evidence type="ECO:0000313" key="7">
    <source>
        <dbReference type="EMBL" id="KRK14676.1"/>
    </source>
</evidence>
<feature type="transmembrane region" description="Helical" evidence="6">
    <location>
        <begin position="254"/>
        <end position="270"/>
    </location>
</feature>
<keyword evidence="4 6" id="KW-1133">Transmembrane helix</keyword>
<feature type="transmembrane region" description="Helical" evidence="6">
    <location>
        <begin position="204"/>
        <end position="222"/>
    </location>
</feature>
<keyword evidence="5 6" id="KW-0472">Membrane</keyword>
<feature type="transmembrane region" description="Helical" evidence="6">
    <location>
        <begin position="381"/>
        <end position="400"/>
    </location>
</feature>
<feature type="transmembrane region" description="Helical" evidence="6">
    <location>
        <begin position="102"/>
        <end position="126"/>
    </location>
</feature>
<comment type="caution">
    <text evidence="7">The sequence shown here is derived from an EMBL/GenBank/DDBJ whole genome shotgun (WGS) entry which is preliminary data.</text>
</comment>
<reference evidence="7 8" key="1">
    <citation type="journal article" date="2015" name="Genome Announc.">
        <title>Expanding the biotechnology potential of lactobacilli through comparative genomics of 213 strains and associated genera.</title>
        <authorList>
            <person name="Sun Z."/>
            <person name="Harris H.M."/>
            <person name="McCann A."/>
            <person name="Guo C."/>
            <person name="Argimon S."/>
            <person name="Zhang W."/>
            <person name="Yang X."/>
            <person name="Jeffery I.B."/>
            <person name="Cooney J.C."/>
            <person name="Kagawa T.F."/>
            <person name="Liu W."/>
            <person name="Song Y."/>
            <person name="Salvetti E."/>
            <person name="Wrobel A."/>
            <person name="Rasinkangas P."/>
            <person name="Parkhill J."/>
            <person name="Rea M.C."/>
            <person name="O'Sullivan O."/>
            <person name="Ritari J."/>
            <person name="Douillard F.P."/>
            <person name="Paul Ross R."/>
            <person name="Yang R."/>
            <person name="Briner A.E."/>
            <person name="Felis G.E."/>
            <person name="de Vos W.M."/>
            <person name="Barrangou R."/>
            <person name="Klaenhammer T.R."/>
            <person name="Caufield P.W."/>
            <person name="Cui Y."/>
            <person name="Zhang H."/>
            <person name="O'Toole P.W."/>
        </authorList>
    </citation>
    <scope>NUCLEOTIDE SEQUENCE [LARGE SCALE GENOMIC DNA]</scope>
    <source>
        <strain evidence="7 8">DSM 20001</strain>
    </source>
</reference>
<dbReference type="GO" id="GO:0005886">
    <property type="term" value="C:plasma membrane"/>
    <property type="evidence" value="ECO:0007669"/>
    <property type="project" value="UniProtKB-SubCell"/>
</dbReference>
<feature type="transmembrane region" description="Helical" evidence="6">
    <location>
        <begin position="500"/>
        <end position="522"/>
    </location>
</feature>
<organism evidence="7 8">
    <name type="scientific">Loigolactobacillus coryniformis subsp. coryniformis KCTC 3167 = DSM 20001</name>
    <dbReference type="NCBI Taxonomy" id="913848"/>
    <lineage>
        <taxon>Bacteria</taxon>
        <taxon>Bacillati</taxon>
        <taxon>Bacillota</taxon>
        <taxon>Bacilli</taxon>
        <taxon>Lactobacillales</taxon>
        <taxon>Lactobacillaceae</taxon>
        <taxon>Loigolactobacillus</taxon>
    </lineage>
</organism>
<dbReference type="InterPro" id="IPR024923">
    <property type="entry name" value="PG_synth_SpoVB"/>
</dbReference>
<gene>
    <name evidence="7" type="ORF">FD22_GL002243</name>
</gene>
<evidence type="ECO:0000256" key="3">
    <source>
        <dbReference type="ARBA" id="ARBA00022692"/>
    </source>
</evidence>
<dbReference type="PANTHER" id="PTHR30250:SF21">
    <property type="entry name" value="LIPID II FLIPPASE MURJ"/>
    <property type="match status" value="1"/>
</dbReference>
<protein>
    <submittedName>
        <fullName evidence="7">Drug Na(+) antiporter (Drug efflux pump)</fullName>
    </submittedName>
</protein>
<feature type="transmembrane region" description="Helical" evidence="6">
    <location>
        <begin position="21"/>
        <end position="44"/>
    </location>
</feature>
<feature type="transmembrane region" description="Helical" evidence="6">
    <location>
        <begin position="407"/>
        <end position="426"/>
    </location>
</feature>
<keyword evidence="2" id="KW-1003">Cell membrane</keyword>
<keyword evidence="3 6" id="KW-0812">Transmembrane</keyword>
<comment type="subcellular location">
    <subcellularLocation>
        <location evidence="1">Cell membrane</location>
        <topology evidence="1">Multi-pass membrane protein</topology>
    </subcellularLocation>
</comment>
<accession>A0A0R1F6A3</accession>
<proteinExistence type="predicted"/>
<feature type="transmembrane region" description="Helical" evidence="6">
    <location>
        <begin position="304"/>
        <end position="324"/>
    </location>
</feature>
<evidence type="ECO:0000256" key="2">
    <source>
        <dbReference type="ARBA" id="ARBA00022475"/>
    </source>
</evidence>
<dbReference type="InterPro" id="IPR050833">
    <property type="entry name" value="Poly_Biosynth_Transport"/>
</dbReference>
<dbReference type="eggNOG" id="COG2244">
    <property type="taxonomic scope" value="Bacteria"/>
</dbReference>
<dbReference type="Proteomes" id="UP000051181">
    <property type="component" value="Unassembled WGS sequence"/>
</dbReference>
<evidence type="ECO:0000256" key="6">
    <source>
        <dbReference type="SAM" id="Phobius"/>
    </source>
</evidence>
<feature type="transmembrane region" description="Helical" evidence="6">
    <location>
        <begin position="345"/>
        <end position="369"/>
    </location>
</feature>
<dbReference type="CDD" id="cd13124">
    <property type="entry name" value="MATE_SpoVB_like"/>
    <property type="match status" value="1"/>
</dbReference>
<dbReference type="EMBL" id="AZCN01000071">
    <property type="protein sequence ID" value="KRK14676.1"/>
    <property type="molecule type" value="Genomic_DNA"/>
</dbReference>
<evidence type="ECO:0000256" key="4">
    <source>
        <dbReference type="ARBA" id="ARBA00022989"/>
    </source>
</evidence>
<feature type="transmembrane region" description="Helical" evidence="6">
    <location>
        <begin position="138"/>
        <end position="156"/>
    </location>
</feature>
<dbReference type="InterPro" id="IPR002797">
    <property type="entry name" value="Polysacc_synth"/>
</dbReference>
<evidence type="ECO:0000313" key="8">
    <source>
        <dbReference type="Proteomes" id="UP000051181"/>
    </source>
</evidence>
<dbReference type="Pfam" id="PF01943">
    <property type="entry name" value="Polysacc_synt"/>
    <property type="match status" value="1"/>
</dbReference>
<dbReference type="PIRSF" id="PIRSF038958">
    <property type="entry name" value="PG_synth_SpoVB"/>
    <property type="match status" value="1"/>
</dbReference>
<dbReference type="AlphaFoldDB" id="A0A0R1F6A3"/>
<dbReference type="PATRIC" id="fig|913848.6.peg.2289"/>
<sequence>MIMAKQPEEKTTTSKEKMLRGSAWMTAGSMFSRILGALYVIPWMMWFGRDRGQANALFAIGYNIYSIFLIISTAGIPGAVAKQVSHYNAMNEYKTGRKLFRSGLYLMVFMGVISAAALYLLAPWISTGDKDAIPVIRSLAWPLLVIPMMSLFRGFFQGYQDMAPSAVSQFIEQVARVIYMLVTAYWIMQVMHGSYVTAVAHSTFAAFIGAVASLLVLAWYYLRKRKEWDVLADNSADTLDISTRDMLMEMVRQAIPFIILDAGITIFQLVDQYTFFNMIDDFVVGTRATFNTLYSLFAFNANKLIMIIVSLAASMAITSIPLLSEAYTKRDFRDVRDQVDNTIELFFFIMIPSAIGMAAVAKPLYTIFYGYDFTGTLVLEFSSYTSIVLGLFTVLAAMLQGLYQNRLAIAYFVVGLVVKIVVQYPMIYLFKVFGPLMATAIGFMVASYLMINTMNNMFHLKVAELIKFFSETLLFALVMYAVCIGLQQVLYLFLNPASRVQSMLVIVLVAGVGATLYGYLVLKSRLGDQLLGSRIAGLRRRLRIK</sequence>
<dbReference type="PANTHER" id="PTHR30250">
    <property type="entry name" value="PST FAMILY PREDICTED COLANIC ACID TRANSPORTER"/>
    <property type="match status" value="1"/>
</dbReference>
<feature type="transmembrane region" description="Helical" evidence="6">
    <location>
        <begin position="472"/>
        <end position="494"/>
    </location>
</feature>
<name>A0A0R1F6A3_9LACO</name>
<feature type="transmembrane region" description="Helical" evidence="6">
    <location>
        <begin position="432"/>
        <end position="451"/>
    </location>
</feature>
<evidence type="ECO:0000256" key="5">
    <source>
        <dbReference type="ARBA" id="ARBA00023136"/>
    </source>
</evidence>
<feature type="transmembrane region" description="Helical" evidence="6">
    <location>
        <begin position="177"/>
        <end position="198"/>
    </location>
</feature>